<feature type="compositionally biased region" description="Low complexity" evidence="1">
    <location>
        <begin position="95"/>
        <end position="108"/>
    </location>
</feature>
<feature type="region of interest" description="Disordered" evidence="1">
    <location>
        <begin position="80"/>
        <end position="108"/>
    </location>
</feature>
<evidence type="ECO:0000256" key="1">
    <source>
        <dbReference type="SAM" id="MobiDB-lite"/>
    </source>
</evidence>
<evidence type="ECO:0000313" key="3">
    <source>
        <dbReference type="EMBL" id="ETR67381.1"/>
    </source>
</evidence>
<dbReference type="InterPro" id="IPR045430">
    <property type="entry name" value="EAD1"/>
</dbReference>
<evidence type="ECO:0000313" key="4">
    <source>
        <dbReference type="Proteomes" id="UP000189670"/>
    </source>
</evidence>
<comment type="caution">
    <text evidence="3">The sequence shown here is derived from an EMBL/GenBank/DDBJ whole genome shotgun (WGS) entry which is preliminary data.</text>
</comment>
<feature type="domain" description="Effector-associated" evidence="2">
    <location>
        <begin position="11"/>
        <end position="90"/>
    </location>
</feature>
<organism evidence="3 4">
    <name type="scientific">Candidatus Magnetoglobus multicellularis str. Araruama</name>
    <dbReference type="NCBI Taxonomy" id="890399"/>
    <lineage>
        <taxon>Bacteria</taxon>
        <taxon>Pseudomonadati</taxon>
        <taxon>Thermodesulfobacteriota</taxon>
        <taxon>Desulfobacteria</taxon>
        <taxon>Desulfobacterales</taxon>
        <taxon>Desulfobacteraceae</taxon>
        <taxon>Candidatus Magnetoglobus</taxon>
    </lineage>
</organism>
<dbReference type="Proteomes" id="UP000189670">
    <property type="component" value="Unassembled WGS sequence"/>
</dbReference>
<dbReference type="EMBL" id="ATBP01001408">
    <property type="protein sequence ID" value="ETR67381.1"/>
    <property type="molecule type" value="Genomic_DNA"/>
</dbReference>
<dbReference type="AlphaFoldDB" id="A0A1V1NXV2"/>
<proteinExistence type="predicted"/>
<accession>A0A1V1NXV2</accession>
<evidence type="ECO:0000259" key="2">
    <source>
        <dbReference type="Pfam" id="PF19955"/>
    </source>
</evidence>
<gene>
    <name evidence="3" type="ORF">OMM_11661</name>
</gene>
<reference evidence="4" key="1">
    <citation type="submission" date="2012-11" db="EMBL/GenBank/DDBJ databases">
        <authorList>
            <person name="Lucero-Rivera Y.E."/>
            <person name="Tovar-Ramirez D."/>
        </authorList>
    </citation>
    <scope>NUCLEOTIDE SEQUENCE [LARGE SCALE GENOMIC DNA]</scope>
    <source>
        <strain evidence="4">Araruama</strain>
    </source>
</reference>
<feature type="non-terminal residue" evidence="3">
    <location>
        <position position="246"/>
    </location>
</feature>
<dbReference type="Pfam" id="PF19955">
    <property type="entry name" value="EAD1"/>
    <property type="match status" value="1"/>
</dbReference>
<sequence length="246" mass="27501">MPITCKQMRTQGILDEFIKLYYQSSQIGALFAKANIDLSHFPEFGKLKIKDWWQNVCTELGNGVAGTDGMDRLIKGAADDYPGNEKFNPLKPEKSNPNNRENNGGNISINLPETYQPDDVIKILDKVQNIALTTGAAIAINIGFQASTHLSLTIQNFKSQEEVTQLAKEIEQKLTEDGHQCNVQIEPYNFRDYYTDPLTAEGPDGQRFALDQIRASTPVKDVARGIMNTYSDDIWPSRDGQKTQAV</sequence>
<protein>
    <recommendedName>
        <fullName evidence="2">Effector-associated domain-containing protein</fullName>
    </recommendedName>
</protein>
<name>A0A1V1NXV2_9BACT</name>